<proteinExistence type="predicted"/>
<dbReference type="Proteomes" id="UP000310108">
    <property type="component" value="Unassembled WGS sequence"/>
</dbReference>
<evidence type="ECO:0000256" key="1">
    <source>
        <dbReference type="SAM" id="MobiDB-lite"/>
    </source>
</evidence>
<gene>
    <name evidence="2" type="ORF">CTA1_1941</name>
</gene>
<comment type="caution">
    <text evidence="2">The sequence shown here is derived from an EMBL/GenBank/DDBJ whole genome shotgun (WGS) entry which is preliminary data.</text>
</comment>
<protein>
    <submittedName>
        <fullName evidence="2">Uncharacterized protein</fullName>
    </submittedName>
</protein>
<feature type="region of interest" description="Disordered" evidence="1">
    <location>
        <begin position="123"/>
        <end position="189"/>
    </location>
</feature>
<evidence type="ECO:0000313" key="3">
    <source>
        <dbReference type="Proteomes" id="UP000310108"/>
    </source>
</evidence>
<sequence>MDRQLKHLSVDRRRQPLAELLKAAQVLGGAECGGLSVLCTVPTYLDTYVCTRGTVCTLHFRKRKTLTPRASDADLGRSGDAGPLGMNGTFHVSTGFSFLENITPSTDLTYLFHIQKKNTTSIKTGRHAGYSDGEPRNVDDPTRLPPRLPDPPHRRSRGSLRQRQRRRGVANGRVPTRLVRPAPPGASIQTREQGLGYRGQAVGFERHRIGIRLRHVERVLASRSHQLALEVDGRESEQGLLQIQSWRRDLMLGP</sequence>
<organism evidence="2 3">
    <name type="scientific">Colletotrichum tanaceti</name>
    <dbReference type="NCBI Taxonomy" id="1306861"/>
    <lineage>
        <taxon>Eukaryota</taxon>
        <taxon>Fungi</taxon>
        <taxon>Dikarya</taxon>
        <taxon>Ascomycota</taxon>
        <taxon>Pezizomycotina</taxon>
        <taxon>Sordariomycetes</taxon>
        <taxon>Hypocreomycetidae</taxon>
        <taxon>Glomerellales</taxon>
        <taxon>Glomerellaceae</taxon>
        <taxon>Colletotrichum</taxon>
        <taxon>Colletotrichum destructivum species complex</taxon>
    </lineage>
</organism>
<keyword evidence="3" id="KW-1185">Reference proteome</keyword>
<accession>A0A4U6XTD6</accession>
<dbReference type="EMBL" id="PJEX01000012">
    <property type="protein sequence ID" value="TKW59207.1"/>
    <property type="molecule type" value="Genomic_DNA"/>
</dbReference>
<evidence type="ECO:0000313" key="2">
    <source>
        <dbReference type="EMBL" id="TKW59207.1"/>
    </source>
</evidence>
<name>A0A4U6XTD6_9PEZI</name>
<feature type="compositionally biased region" description="Basic residues" evidence="1">
    <location>
        <begin position="154"/>
        <end position="168"/>
    </location>
</feature>
<dbReference type="AlphaFoldDB" id="A0A4U6XTD6"/>
<feature type="compositionally biased region" description="Basic and acidic residues" evidence="1">
    <location>
        <begin position="133"/>
        <end position="142"/>
    </location>
</feature>
<reference evidence="2 3" key="1">
    <citation type="journal article" date="2019" name="PLoS ONE">
        <title>Comparative genome analysis indicates high evolutionary potential of pathogenicity genes in Colletotrichum tanaceti.</title>
        <authorList>
            <person name="Lelwala R.V."/>
            <person name="Korhonen P.K."/>
            <person name="Young N.D."/>
            <person name="Scott J.B."/>
            <person name="Ades P.A."/>
            <person name="Gasser R.B."/>
            <person name="Taylor P.W.J."/>
        </authorList>
    </citation>
    <scope>NUCLEOTIDE SEQUENCE [LARGE SCALE GENOMIC DNA]</scope>
    <source>
        <strain evidence="2">BRIP57314</strain>
    </source>
</reference>